<dbReference type="PANTHER" id="PTHR33337">
    <property type="entry name" value="GFA DOMAIN-CONTAINING PROTEIN"/>
    <property type="match status" value="1"/>
</dbReference>
<name>A0ABV4NYH0_9GAMM</name>
<dbReference type="PROSITE" id="PS51891">
    <property type="entry name" value="CENP_V_GFA"/>
    <property type="match status" value="1"/>
</dbReference>
<evidence type="ECO:0000256" key="2">
    <source>
        <dbReference type="ARBA" id="ARBA00022723"/>
    </source>
</evidence>
<dbReference type="EMBL" id="JBGMEK010000015">
    <property type="protein sequence ID" value="MFA0811077.1"/>
    <property type="molecule type" value="Genomic_DNA"/>
</dbReference>
<evidence type="ECO:0000313" key="7">
    <source>
        <dbReference type="Proteomes" id="UP001569428"/>
    </source>
</evidence>
<evidence type="ECO:0000259" key="5">
    <source>
        <dbReference type="PROSITE" id="PS51891"/>
    </source>
</evidence>
<proteinExistence type="inferred from homology"/>
<feature type="domain" description="CENP-V/GFA" evidence="5">
    <location>
        <begin position="4"/>
        <end position="122"/>
    </location>
</feature>
<dbReference type="InterPro" id="IPR006913">
    <property type="entry name" value="CENP-V/GFA"/>
</dbReference>
<evidence type="ECO:0000256" key="4">
    <source>
        <dbReference type="ARBA" id="ARBA00023239"/>
    </source>
</evidence>
<dbReference type="InterPro" id="IPR011057">
    <property type="entry name" value="Mss4-like_sf"/>
</dbReference>
<keyword evidence="7" id="KW-1185">Reference proteome</keyword>
<evidence type="ECO:0000256" key="3">
    <source>
        <dbReference type="ARBA" id="ARBA00022833"/>
    </source>
</evidence>
<dbReference type="PANTHER" id="PTHR33337:SF40">
    <property type="entry name" value="CENP-V_GFA DOMAIN-CONTAINING PROTEIN-RELATED"/>
    <property type="match status" value="1"/>
</dbReference>
<sequence>MSKVKGSCHCGSVSWEFDLPVKTVVKCHCSMCRKLQGSDHSTYVIVPKEQFLLLKGEEAIVRYQATELSHKNFCSSCGSPTHLMNGKHFPDDLVLPLGLIENYTDVLAPQIQVYTPEKALWTNIHEDVPVFS</sequence>
<reference evidence="6 7" key="1">
    <citation type="submission" date="2024-08" db="EMBL/GenBank/DDBJ databases">
        <authorList>
            <person name="Ishaq N."/>
        </authorList>
    </citation>
    <scope>NUCLEOTIDE SEQUENCE [LARGE SCALE GENOMIC DNA]</scope>
    <source>
        <strain evidence="6 7">DSM 18651</strain>
    </source>
</reference>
<keyword evidence="2" id="KW-0479">Metal-binding</keyword>
<dbReference type="Pfam" id="PF04828">
    <property type="entry name" value="GFA"/>
    <property type="match status" value="1"/>
</dbReference>
<accession>A0ABV4NYH0</accession>
<evidence type="ECO:0000256" key="1">
    <source>
        <dbReference type="ARBA" id="ARBA00005495"/>
    </source>
</evidence>
<dbReference type="RefSeq" id="WP_371838646.1">
    <property type="nucleotide sequence ID" value="NZ_JBGMEK010000015.1"/>
</dbReference>
<protein>
    <submittedName>
        <fullName evidence="6">GFA family protein</fullName>
    </submittedName>
</protein>
<gene>
    <name evidence="6" type="ORF">ACCI49_09105</name>
</gene>
<evidence type="ECO:0000313" key="6">
    <source>
        <dbReference type="EMBL" id="MFA0811077.1"/>
    </source>
</evidence>
<comment type="caution">
    <text evidence="6">The sequence shown here is derived from an EMBL/GenBank/DDBJ whole genome shotgun (WGS) entry which is preliminary data.</text>
</comment>
<comment type="similarity">
    <text evidence="1">Belongs to the Gfa family.</text>
</comment>
<keyword evidence="4" id="KW-0456">Lyase</keyword>
<dbReference type="Gene3D" id="3.90.1590.10">
    <property type="entry name" value="glutathione-dependent formaldehyde- activating enzyme (gfa)"/>
    <property type="match status" value="1"/>
</dbReference>
<dbReference type="SUPFAM" id="SSF51316">
    <property type="entry name" value="Mss4-like"/>
    <property type="match status" value="1"/>
</dbReference>
<dbReference type="Proteomes" id="UP001569428">
    <property type="component" value="Unassembled WGS sequence"/>
</dbReference>
<organism evidence="6 7">
    <name type="scientific">Microbulbifer epialgicus</name>
    <dbReference type="NCBI Taxonomy" id="393907"/>
    <lineage>
        <taxon>Bacteria</taxon>
        <taxon>Pseudomonadati</taxon>
        <taxon>Pseudomonadota</taxon>
        <taxon>Gammaproteobacteria</taxon>
        <taxon>Cellvibrionales</taxon>
        <taxon>Microbulbiferaceae</taxon>
        <taxon>Microbulbifer</taxon>
    </lineage>
</organism>
<keyword evidence="3" id="KW-0862">Zinc</keyword>